<dbReference type="GO" id="GO:0071897">
    <property type="term" value="P:DNA biosynthetic process"/>
    <property type="evidence" value="ECO:0007669"/>
    <property type="project" value="UniProtKB-KW"/>
</dbReference>
<dbReference type="GO" id="GO:0046104">
    <property type="term" value="P:thymidine metabolic process"/>
    <property type="evidence" value="ECO:0007669"/>
    <property type="project" value="TreeGrafter"/>
</dbReference>
<dbReference type="GO" id="GO:0004797">
    <property type="term" value="F:thymidine kinase activity"/>
    <property type="evidence" value="ECO:0007669"/>
    <property type="project" value="UniProtKB-EC"/>
</dbReference>
<evidence type="ECO:0000256" key="6">
    <source>
        <dbReference type="ARBA" id="ARBA00022777"/>
    </source>
</evidence>
<reference evidence="8" key="1">
    <citation type="journal article" date="2020" name="Nature">
        <title>Giant virus diversity and host interactions through global metagenomics.</title>
        <authorList>
            <person name="Schulz F."/>
            <person name="Roux S."/>
            <person name="Paez-Espino D."/>
            <person name="Jungbluth S."/>
            <person name="Walsh D.A."/>
            <person name="Denef V.J."/>
            <person name="McMahon K.D."/>
            <person name="Konstantinidis K.T."/>
            <person name="Eloe-Fadrosh E.A."/>
            <person name="Kyrpides N.C."/>
            <person name="Woyke T."/>
        </authorList>
    </citation>
    <scope>NUCLEOTIDE SEQUENCE</scope>
    <source>
        <strain evidence="8">GVMAG-M-3300023174-131</strain>
    </source>
</reference>
<evidence type="ECO:0000256" key="3">
    <source>
        <dbReference type="ARBA" id="ARBA00022634"/>
    </source>
</evidence>
<dbReference type="InterPro" id="IPR020633">
    <property type="entry name" value="Thymidine_kinase_CS"/>
</dbReference>
<keyword evidence="3" id="KW-0237">DNA synthesis</keyword>
<dbReference type="PANTHER" id="PTHR11441">
    <property type="entry name" value="THYMIDINE KINASE"/>
    <property type="match status" value="1"/>
</dbReference>
<keyword evidence="7" id="KW-0067">ATP-binding</keyword>
<dbReference type="InterPro" id="IPR001267">
    <property type="entry name" value="Thymidine_kinase"/>
</dbReference>
<dbReference type="EC" id="2.7.1.21" evidence="2"/>
<evidence type="ECO:0000313" key="8">
    <source>
        <dbReference type="EMBL" id="QHT13515.1"/>
    </source>
</evidence>
<dbReference type="Pfam" id="PF00265">
    <property type="entry name" value="TK"/>
    <property type="match status" value="1"/>
</dbReference>
<evidence type="ECO:0000256" key="1">
    <source>
        <dbReference type="ARBA" id="ARBA00007587"/>
    </source>
</evidence>
<proteinExistence type="inferred from homology"/>
<protein>
    <recommendedName>
        <fullName evidence="2">thymidine kinase</fullName>
        <ecNumber evidence="2">2.7.1.21</ecNumber>
    </recommendedName>
</protein>
<dbReference type="GO" id="GO:0005524">
    <property type="term" value="F:ATP binding"/>
    <property type="evidence" value="ECO:0007669"/>
    <property type="project" value="UniProtKB-KW"/>
</dbReference>
<keyword evidence="5" id="KW-0547">Nucleotide-binding</keyword>
<dbReference type="Gene3D" id="3.30.60.20">
    <property type="match status" value="1"/>
</dbReference>
<dbReference type="PIRSF" id="PIRSF035805">
    <property type="entry name" value="TK_cell"/>
    <property type="match status" value="1"/>
</dbReference>
<sequence length="185" mass="21179">MHKCGKLDLIIGPMFSGKSSELIRIARRLKVINSPYIVIKPTIDKRYESNRIVSHDKESEACLVTDDLVLILDEQIENFYTIIIDEGQFLKNLKTKVLYWVEELNKHIIIGGLDGDYKRNPIGEILDLLPYSDSCQKISALCKYCNDGTPGLFSHRNTKCNDQILIGSNDVYISLCRDHYIKNNN</sequence>
<dbReference type="InterPro" id="IPR027417">
    <property type="entry name" value="P-loop_NTPase"/>
</dbReference>
<dbReference type="EMBL" id="MN739572">
    <property type="protein sequence ID" value="QHT13515.1"/>
    <property type="molecule type" value="Genomic_DNA"/>
</dbReference>
<evidence type="ECO:0000256" key="7">
    <source>
        <dbReference type="ARBA" id="ARBA00022840"/>
    </source>
</evidence>
<evidence type="ECO:0000256" key="5">
    <source>
        <dbReference type="ARBA" id="ARBA00022741"/>
    </source>
</evidence>
<keyword evidence="6" id="KW-0418">Kinase</keyword>
<dbReference type="SUPFAM" id="SSF52540">
    <property type="entry name" value="P-loop containing nucleoside triphosphate hydrolases"/>
    <property type="match status" value="1"/>
</dbReference>
<dbReference type="PANTHER" id="PTHR11441:SF0">
    <property type="entry name" value="THYMIDINE KINASE, CYTOSOLIC"/>
    <property type="match status" value="1"/>
</dbReference>
<dbReference type="PROSITE" id="PS00603">
    <property type="entry name" value="TK_CELLULAR_TYPE"/>
    <property type="match status" value="1"/>
</dbReference>
<organism evidence="8">
    <name type="scientific">viral metagenome</name>
    <dbReference type="NCBI Taxonomy" id="1070528"/>
    <lineage>
        <taxon>unclassified sequences</taxon>
        <taxon>metagenomes</taxon>
        <taxon>organismal metagenomes</taxon>
    </lineage>
</organism>
<accession>A0A6C0DD08</accession>
<dbReference type="SUPFAM" id="SSF57716">
    <property type="entry name" value="Glucocorticoid receptor-like (DNA-binding domain)"/>
    <property type="match status" value="1"/>
</dbReference>
<dbReference type="AlphaFoldDB" id="A0A6C0DD08"/>
<dbReference type="Gene3D" id="3.40.50.300">
    <property type="entry name" value="P-loop containing nucleotide triphosphate hydrolases"/>
    <property type="match status" value="1"/>
</dbReference>
<comment type="similarity">
    <text evidence="1">Belongs to the thymidine kinase family.</text>
</comment>
<keyword evidence="4" id="KW-0808">Transferase</keyword>
<evidence type="ECO:0000256" key="2">
    <source>
        <dbReference type="ARBA" id="ARBA00012118"/>
    </source>
</evidence>
<evidence type="ECO:0000256" key="4">
    <source>
        <dbReference type="ARBA" id="ARBA00022679"/>
    </source>
</evidence>
<name>A0A6C0DD08_9ZZZZ</name>